<accession>A0ABR4HJL8</accession>
<feature type="compositionally biased region" description="Basic residues" evidence="3">
    <location>
        <begin position="398"/>
        <end position="407"/>
    </location>
</feature>
<evidence type="ECO:0000256" key="3">
    <source>
        <dbReference type="SAM" id="MobiDB-lite"/>
    </source>
</evidence>
<name>A0ABR4HJL8_9EURO</name>
<feature type="compositionally biased region" description="Basic and acidic residues" evidence="3">
    <location>
        <begin position="37"/>
        <end position="47"/>
    </location>
</feature>
<dbReference type="PANTHER" id="PTHR16127:SF13">
    <property type="entry name" value="GH01188P"/>
    <property type="match status" value="1"/>
</dbReference>
<feature type="region of interest" description="Disordered" evidence="3">
    <location>
        <begin position="348"/>
        <end position="439"/>
    </location>
</feature>
<feature type="coiled-coil region" evidence="2">
    <location>
        <begin position="211"/>
        <end position="242"/>
    </location>
</feature>
<feature type="region of interest" description="Disordered" evidence="3">
    <location>
        <begin position="94"/>
        <end position="116"/>
    </location>
</feature>
<sequence>MSTTAMSKKNKGKKVADPNETSKLLAAKISQLEQDAAGEKDQEQEIEREVKKATRDLNQLLTNIESPMTRLETVHKKYTELLADMKKLDRDYAKSKKRADQLQKDQDKSKSELNKTVTMKDKLEKLCRELTKENKKVKDENKKLEENEKKARAIVNERLDSLLYDIQDVMAAKGNPRNDKVDIDLDEALRAKIKTIGEKFEMRELHYKSLLRSKDAEIQCLTAKYEEQRRAAENEAARCRALSSQVSTFSHTESELRSQLNIYVEKFKQVEDTLNNSNELFLTFRKEMEEMSKKTKRLEKENLTLTRKHDQTNRNILEMAEERTRNHEELDKWRKKSHHLEALCRRMQAQGRGQGLPVDLDADDEGTESEYEEDYEDEEDEEGISDEEYELDSANGDHHHHHHHHHLPQQQEKPVFGPPPPPNLLEARANGKAVVNGCH</sequence>
<feature type="region of interest" description="Disordered" evidence="3">
    <location>
        <begin position="1"/>
        <end position="47"/>
    </location>
</feature>
<dbReference type="EMBL" id="JBFXLS010000111">
    <property type="protein sequence ID" value="KAL2815582.1"/>
    <property type="molecule type" value="Genomic_DNA"/>
</dbReference>
<evidence type="ECO:0000313" key="4">
    <source>
        <dbReference type="EMBL" id="KAL2815582.1"/>
    </source>
</evidence>
<dbReference type="InterPro" id="IPR026183">
    <property type="entry name" value="Taxilin_fam"/>
</dbReference>
<protein>
    <submittedName>
        <fullName evidence="4">Myosin-like coiled-coil protein-domain-containing protein</fullName>
    </submittedName>
</protein>
<dbReference type="Pfam" id="PF09728">
    <property type="entry name" value="Taxilin"/>
    <property type="match status" value="1"/>
</dbReference>
<comment type="similarity">
    <text evidence="1">Belongs to the taxilin family.</text>
</comment>
<evidence type="ECO:0000256" key="2">
    <source>
        <dbReference type="SAM" id="Coils"/>
    </source>
</evidence>
<dbReference type="Proteomes" id="UP001610335">
    <property type="component" value="Unassembled WGS sequence"/>
</dbReference>
<reference evidence="4 5" key="1">
    <citation type="submission" date="2024-07" db="EMBL/GenBank/DDBJ databases">
        <title>Section-level genome sequencing and comparative genomics of Aspergillus sections Usti and Cavernicolus.</title>
        <authorList>
            <consortium name="Lawrence Berkeley National Laboratory"/>
            <person name="Nybo J.L."/>
            <person name="Vesth T.C."/>
            <person name="Theobald S."/>
            <person name="Frisvad J.C."/>
            <person name="Larsen T.O."/>
            <person name="Kjaerboelling I."/>
            <person name="Rothschild-Mancinelli K."/>
            <person name="Lyhne E.K."/>
            <person name="Kogle M.E."/>
            <person name="Barry K."/>
            <person name="Clum A."/>
            <person name="Na H."/>
            <person name="Ledsgaard L."/>
            <person name="Lin J."/>
            <person name="Lipzen A."/>
            <person name="Kuo A."/>
            <person name="Riley R."/>
            <person name="Mondo S."/>
            <person name="LaButti K."/>
            <person name="Haridas S."/>
            <person name="Pangalinan J."/>
            <person name="Salamov A.A."/>
            <person name="Simmons B.A."/>
            <person name="Magnuson J.K."/>
            <person name="Chen J."/>
            <person name="Drula E."/>
            <person name="Henrissat B."/>
            <person name="Wiebenga A."/>
            <person name="Lubbers R.J."/>
            <person name="Gomes A.C."/>
            <person name="Makela M.R."/>
            <person name="Stajich J."/>
            <person name="Grigoriev I.V."/>
            <person name="Mortensen U.H."/>
            <person name="De vries R.P."/>
            <person name="Baker S.E."/>
            <person name="Andersen M.R."/>
        </authorList>
    </citation>
    <scope>NUCLEOTIDE SEQUENCE [LARGE SCALE GENOMIC DNA]</scope>
    <source>
        <strain evidence="4 5">CBS 600.67</strain>
    </source>
</reference>
<evidence type="ECO:0000313" key="5">
    <source>
        <dbReference type="Proteomes" id="UP001610335"/>
    </source>
</evidence>
<organism evidence="4 5">
    <name type="scientific">Aspergillus cavernicola</name>
    <dbReference type="NCBI Taxonomy" id="176166"/>
    <lineage>
        <taxon>Eukaryota</taxon>
        <taxon>Fungi</taxon>
        <taxon>Dikarya</taxon>
        <taxon>Ascomycota</taxon>
        <taxon>Pezizomycotina</taxon>
        <taxon>Eurotiomycetes</taxon>
        <taxon>Eurotiomycetidae</taxon>
        <taxon>Eurotiales</taxon>
        <taxon>Aspergillaceae</taxon>
        <taxon>Aspergillus</taxon>
        <taxon>Aspergillus subgen. Nidulantes</taxon>
    </lineage>
</organism>
<feature type="compositionally biased region" description="Acidic residues" evidence="3">
    <location>
        <begin position="360"/>
        <end position="391"/>
    </location>
</feature>
<feature type="coiled-coil region" evidence="2">
    <location>
        <begin position="281"/>
        <end position="315"/>
    </location>
</feature>
<comment type="caution">
    <text evidence="4">The sequence shown here is derived from an EMBL/GenBank/DDBJ whole genome shotgun (WGS) entry which is preliminary data.</text>
</comment>
<keyword evidence="5" id="KW-1185">Reference proteome</keyword>
<gene>
    <name evidence="4" type="ORF">BDW59DRAFT_15436</name>
</gene>
<evidence type="ECO:0000256" key="1">
    <source>
        <dbReference type="ARBA" id="ARBA00009550"/>
    </source>
</evidence>
<proteinExistence type="inferred from homology"/>
<dbReference type="PANTHER" id="PTHR16127">
    <property type="entry name" value="TAXILIN"/>
    <property type="match status" value="1"/>
</dbReference>
<keyword evidence="2" id="KW-0175">Coiled coil</keyword>